<dbReference type="Proteomes" id="UP000256970">
    <property type="component" value="Unassembled WGS sequence"/>
</dbReference>
<accession>A0A383W2B2</accession>
<evidence type="ECO:0000259" key="2">
    <source>
        <dbReference type="PROSITE" id="PS51746"/>
    </source>
</evidence>
<feature type="region of interest" description="Disordered" evidence="1">
    <location>
        <begin position="244"/>
        <end position="280"/>
    </location>
</feature>
<feature type="region of interest" description="Disordered" evidence="1">
    <location>
        <begin position="319"/>
        <end position="368"/>
    </location>
</feature>
<sequence>MTRQQLRFVTSAGQGLAAASDQLAFGKTLALGFHVLPQACTTALPARYKLREGRDCSSWSGRTASVLEKQALAFGPVFRLSRHCSHGLLAQQQLGPLQLHNSRPCTGNSPAAASQAASFASSSALAAEPAAAPPPLPSNSSSSSTREQLERQYALQPPWLGFEVDVAGFSKKGYMRGGGKEQNQDRGLIMQQFRSPGEMLLGVMDGHGRYGHLVSTFLIQHLPAVLMQRVVAAAADLVLQGSSSSSWGWGQQQQQQQGKPAGKRHGKQQQQQQQQRQQHHPEMLLGSQLPYVVIPDHRGEAGSHAHYATAAEGAAAAVANSSKHAQARHGRAVSKHQVVPQPEHTASYSLQDSLQESSRTPEEASVAVPKPLVDQVPLCQSLLTAVFAETDHMLTGSGINTLDSGSTALLCHIGPDSITTAWVGDSRAVLGRRMSQPKAWDLRLRQQQRISGGSSGSSSEEDGASWQAIPLSDDHKPERPDEQLRIVLNEGRVQQMTNRSGQGVGPFRVWFQQLDYPGLAMSRAFGDTPCRRIGVTVEPQLYKHRLTPQDQLLVVASDGVWEYLSNEQVVAIAGRAGSAESAARKVVEAAEAAWRAVDGGQYVDDITAVVLRAAPRSGSGGGRPVSKL</sequence>
<feature type="domain" description="PPM-type phosphatase" evidence="2">
    <location>
        <begin position="165"/>
        <end position="613"/>
    </location>
</feature>
<name>A0A383W2B2_TETOB</name>
<protein>
    <recommendedName>
        <fullName evidence="2">PPM-type phosphatase domain-containing protein</fullName>
    </recommendedName>
</protein>
<dbReference type="InterPro" id="IPR015655">
    <property type="entry name" value="PP2C"/>
</dbReference>
<feature type="compositionally biased region" description="Polar residues" evidence="1">
    <location>
        <begin position="344"/>
        <end position="358"/>
    </location>
</feature>
<feature type="compositionally biased region" description="Low complexity" evidence="1">
    <location>
        <begin position="244"/>
        <end position="258"/>
    </location>
</feature>
<feature type="region of interest" description="Disordered" evidence="1">
    <location>
        <begin position="128"/>
        <end position="150"/>
    </location>
</feature>
<dbReference type="SUPFAM" id="SSF81606">
    <property type="entry name" value="PP2C-like"/>
    <property type="match status" value="1"/>
</dbReference>
<organism evidence="3 4">
    <name type="scientific">Tetradesmus obliquus</name>
    <name type="common">Green alga</name>
    <name type="synonym">Acutodesmus obliquus</name>
    <dbReference type="NCBI Taxonomy" id="3088"/>
    <lineage>
        <taxon>Eukaryota</taxon>
        <taxon>Viridiplantae</taxon>
        <taxon>Chlorophyta</taxon>
        <taxon>core chlorophytes</taxon>
        <taxon>Chlorophyceae</taxon>
        <taxon>CS clade</taxon>
        <taxon>Sphaeropleales</taxon>
        <taxon>Scenedesmaceae</taxon>
        <taxon>Tetradesmus</taxon>
    </lineage>
</organism>
<dbReference type="Pfam" id="PF00481">
    <property type="entry name" value="PP2C"/>
    <property type="match status" value="2"/>
</dbReference>
<dbReference type="CDD" id="cd00143">
    <property type="entry name" value="PP2Cc"/>
    <property type="match status" value="1"/>
</dbReference>
<dbReference type="SMART" id="SM00332">
    <property type="entry name" value="PP2Cc"/>
    <property type="match status" value="1"/>
</dbReference>
<dbReference type="InterPro" id="IPR001932">
    <property type="entry name" value="PPM-type_phosphatase-like_dom"/>
</dbReference>
<gene>
    <name evidence="3" type="ORF">BQ4739_LOCUS11761</name>
</gene>
<dbReference type="EMBL" id="FNXT01001064">
    <property type="protein sequence ID" value="SZX71631.1"/>
    <property type="molecule type" value="Genomic_DNA"/>
</dbReference>
<evidence type="ECO:0000256" key="1">
    <source>
        <dbReference type="SAM" id="MobiDB-lite"/>
    </source>
</evidence>
<dbReference type="InterPro" id="IPR036457">
    <property type="entry name" value="PPM-type-like_dom_sf"/>
</dbReference>
<keyword evidence="4" id="KW-1185">Reference proteome</keyword>
<reference evidence="3 4" key="1">
    <citation type="submission" date="2016-10" db="EMBL/GenBank/DDBJ databases">
        <authorList>
            <person name="Cai Z."/>
        </authorList>
    </citation>
    <scope>NUCLEOTIDE SEQUENCE [LARGE SCALE GENOMIC DNA]</scope>
</reference>
<dbReference type="STRING" id="3088.A0A383W2B2"/>
<feature type="compositionally biased region" description="Basic residues" evidence="1">
    <location>
        <begin position="325"/>
        <end position="334"/>
    </location>
</feature>
<evidence type="ECO:0000313" key="4">
    <source>
        <dbReference type="Proteomes" id="UP000256970"/>
    </source>
</evidence>
<dbReference type="GO" id="GO:0004722">
    <property type="term" value="F:protein serine/threonine phosphatase activity"/>
    <property type="evidence" value="ECO:0007669"/>
    <property type="project" value="InterPro"/>
</dbReference>
<dbReference type="AlphaFoldDB" id="A0A383W2B2"/>
<proteinExistence type="predicted"/>
<evidence type="ECO:0000313" key="3">
    <source>
        <dbReference type="EMBL" id="SZX71631.1"/>
    </source>
</evidence>
<dbReference type="PROSITE" id="PS51746">
    <property type="entry name" value="PPM_2"/>
    <property type="match status" value="1"/>
</dbReference>
<dbReference type="Gene3D" id="3.60.40.10">
    <property type="entry name" value="PPM-type phosphatase domain"/>
    <property type="match status" value="1"/>
</dbReference>
<dbReference type="PANTHER" id="PTHR47992">
    <property type="entry name" value="PROTEIN PHOSPHATASE"/>
    <property type="match status" value="1"/>
</dbReference>